<dbReference type="Proteomes" id="UP001595844">
    <property type="component" value="Unassembled WGS sequence"/>
</dbReference>
<dbReference type="Gene3D" id="3.40.50.300">
    <property type="entry name" value="P-loop containing nucleotide triphosphate hydrolases"/>
    <property type="match status" value="1"/>
</dbReference>
<dbReference type="SUPFAM" id="SSF52540">
    <property type="entry name" value="P-loop containing nucleoside triphosphate hydrolases"/>
    <property type="match status" value="1"/>
</dbReference>
<protein>
    <submittedName>
        <fullName evidence="4">ATP-binding cassette domain-containing protein</fullName>
    </submittedName>
</protein>
<dbReference type="PROSITE" id="PS50893">
    <property type="entry name" value="ABC_TRANSPORTER_2"/>
    <property type="match status" value="1"/>
</dbReference>
<dbReference type="RefSeq" id="WP_378555091.1">
    <property type="nucleotide sequence ID" value="NZ_JBHSDL010000001.1"/>
</dbReference>
<reference evidence="5" key="1">
    <citation type="journal article" date="2019" name="Int. J. Syst. Evol. Microbiol.">
        <title>The Global Catalogue of Microorganisms (GCM) 10K type strain sequencing project: providing services to taxonomists for standard genome sequencing and annotation.</title>
        <authorList>
            <consortium name="The Broad Institute Genomics Platform"/>
            <consortium name="The Broad Institute Genome Sequencing Center for Infectious Disease"/>
            <person name="Wu L."/>
            <person name="Ma J."/>
        </authorList>
    </citation>
    <scope>NUCLEOTIDE SEQUENCE [LARGE SCALE GENOMIC DNA]</scope>
    <source>
        <strain evidence="5">IBRC-M 10490</strain>
    </source>
</reference>
<keyword evidence="5" id="KW-1185">Reference proteome</keyword>
<keyword evidence="2 4" id="KW-0067">ATP-binding</keyword>
<evidence type="ECO:0000313" key="4">
    <source>
        <dbReference type="EMBL" id="MFC4372572.1"/>
    </source>
</evidence>
<dbReference type="EMBL" id="JBHSDL010000001">
    <property type="protein sequence ID" value="MFC4372572.1"/>
    <property type="molecule type" value="Genomic_DNA"/>
</dbReference>
<dbReference type="InterPro" id="IPR003593">
    <property type="entry name" value="AAA+_ATPase"/>
</dbReference>
<organism evidence="4 5">
    <name type="scientific">Nocardia halotolerans</name>
    <dbReference type="NCBI Taxonomy" id="1755878"/>
    <lineage>
        <taxon>Bacteria</taxon>
        <taxon>Bacillati</taxon>
        <taxon>Actinomycetota</taxon>
        <taxon>Actinomycetes</taxon>
        <taxon>Mycobacteriales</taxon>
        <taxon>Nocardiaceae</taxon>
        <taxon>Nocardia</taxon>
    </lineage>
</organism>
<dbReference type="InterPro" id="IPR015854">
    <property type="entry name" value="ABC_transpr_LolD-like"/>
</dbReference>
<dbReference type="InterPro" id="IPR003439">
    <property type="entry name" value="ABC_transporter-like_ATP-bd"/>
</dbReference>
<gene>
    <name evidence="4" type="ORF">ACFO5K_00540</name>
</gene>
<accession>A0ABV8VCM8</accession>
<evidence type="ECO:0000256" key="2">
    <source>
        <dbReference type="ARBA" id="ARBA00022840"/>
    </source>
</evidence>
<dbReference type="PANTHER" id="PTHR24220">
    <property type="entry name" value="IMPORT ATP-BINDING PROTEIN"/>
    <property type="match status" value="1"/>
</dbReference>
<evidence type="ECO:0000259" key="3">
    <source>
        <dbReference type="PROSITE" id="PS50893"/>
    </source>
</evidence>
<comment type="caution">
    <text evidence="4">The sequence shown here is derived from an EMBL/GenBank/DDBJ whole genome shotgun (WGS) entry which is preliminary data.</text>
</comment>
<proteinExistence type="predicted"/>
<dbReference type="SMART" id="SM00382">
    <property type="entry name" value="AAA"/>
    <property type="match status" value="1"/>
</dbReference>
<feature type="domain" description="ABC transporter" evidence="3">
    <location>
        <begin position="3"/>
        <end position="241"/>
    </location>
</feature>
<dbReference type="InterPro" id="IPR027417">
    <property type="entry name" value="P-loop_NTPase"/>
</dbReference>
<name>A0ABV8VCM8_9NOCA</name>
<sequence>MTAELSRLTVSVDTGRWSGTVLTDVDLTVAPGRITAVLGGPGAGKTMIASALTGNLPATARSQGRVLINGAVVDGQQWPPLREYVIGYVPQEGVTVFDTGETVGAQLRTLESRHRAWSIERACAAAYYPTDALNLLPHQHSAGQIQRAALAAALLPAPPVLVADGPTNSLDMGTAHAVWRSLRDYADSGAAVLVVSNEVQLLARTGFADRMVIMHEGRVHAAGTASELADSPDAFVRAVLRPAF</sequence>
<evidence type="ECO:0000313" key="5">
    <source>
        <dbReference type="Proteomes" id="UP001595844"/>
    </source>
</evidence>
<evidence type="ECO:0000256" key="1">
    <source>
        <dbReference type="ARBA" id="ARBA00022741"/>
    </source>
</evidence>
<dbReference type="Pfam" id="PF00005">
    <property type="entry name" value="ABC_tran"/>
    <property type="match status" value="1"/>
</dbReference>
<keyword evidence="1" id="KW-0547">Nucleotide-binding</keyword>
<dbReference type="PANTHER" id="PTHR24220:SF659">
    <property type="entry name" value="TRANSPORTER, PUTATIVE-RELATED"/>
    <property type="match status" value="1"/>
</dbReference>
<dbReference type="GO" id="GO:0005524">
    <property type="term" value="F:ATP binding"/>
    <property type="evidence" value="ECO:0007669"/>
    <property type="project" value="UniProtKB-KW"/>
</dbReference>